<dbReference type="Proteomes" id="UP000054815">
    <property type="component" value="Unassembled WGS sequence"/>
</dbReference>
<dbReference type="InterPro" id="IPR040676">
    <property type="entry name" value="DUF5641"/>
</dbReference>
<dbReference type="AlphaFoldDB" id="A0A0V0YHT2"/>
<reference evidence="2 3" key="1">
    <citation type="submission" date="2015-01" db="EMBL/GenBank/DDBJ databases">
        <title>Evolution of Trichinella species and genotypes.</title>
        <authorList>
            <person name="Korhonen P.K."/>
            <person name="Edoardo P."/>
            <person name="Giuseppe L.R."/>
            <person name="Gasser R.B."/>
        </authorList>
    </citation>
    <scope>NUCLEOTIDE SEQUENCE [LARGE SCALE GENOMIC DNA]</scope>
    <source>
        <strain evidence="2">ISS141</strain>
    </source>
</reference>
<dbReference type="EMBL" id="JYDU01000012">
    <property type="protein sequence ID" value="KRX99889.1"/>
    <property type="molecule type" value="Genomic_DNA"/>
</dbReference>
<gene>
    <name evidence="2" type="ORF">T4E_6161</name>
</gene>
<dbReference type="Pfam" id="PF18701">
    <property type="entry name" value="DUF5641"/>
    <property type="match status" value="1"/>
</dbReference>
<organism evidence="2 3">
    <name type="scientific">Trichinella pseudospiralis</name>
    <name type="common">Parasitic roundworm</name>
    <dbReference type="NCBI Taxonomy" id="6337"/>
    <lineage>
        <taxon>Eukaryota</taxon>
        <taxon>Metazoa</taxon>
        <taxon>Ecdysozoa</taxon>
        <taxon>Nematoda</taxon>
        <taxon>Enoplea</taxon>
        <taxon>Dorylaimia</taxon>
        <taxon>Trichinellida</taxon>
        <taxon>Trichinellidae</taxon>
        <taxon>Trichinella</taxon>
    </lineage>
</organism>
<feature type="domain" description="DUF5641" evidence="1">
    <location>
        <begin position="129"/>
        <end position="180"/>
    </location>
</feature>
<name>A0A0V0YHT2_TRIPS</name>
<accession>A0A0V0YHT2</accession>
<dbReference type="STRING" id="6337.A0A0V0YHT2"/>
<evidence type="ECO:0000313" key="3">
    <source>
        <dbReference type="Proteomes" id="UP000054815"/>
    </source>
</evidence>
<proteinExistence type="predicted"/>
<sequence>MTALRLIEALRRFMARPGRQRILQSDLSKRTLLPTNQWKAISERAHVMDIQIHQSFAGTSIVIKALMDAESLRKILCEIEARLSAPVDVFGKLVTEISNCLSTPKVLVLLSTVDCTKGKKMAVRVRRDTLNGYQKWHHNRQRLRVLIAENNVSRKKWKMGKVVELYFDQDGIARTAKMKKLRA</sequence>
<evidence type="ECO:0000259" key="1">
    <source>
        <dbReference type="Pfam" id="PF18701"/>
    </source>
</evidence>
<evidence type="ECO:0000313" key="2">
    <source>
        <dbReference type="EMBL" id="KRX99889.1"/>
    </source>
</evidence>
<protein>
    <recommendedName>
        <fullName evidence="1">DUF5641 domain-containing protein</fullName>
    </recommendedName>
</protein>
<comment type="caution">
    <text evidence="2">The sequence shown here is derived from an EMBL/GenBank/DDBJ whole genome shotgun (WGS) entry which is preliminary data.</text>
</comment>